<feature type="non-terminal residue" evidence="2">
    <location>
        <position position="1"/>
    </location>
</feature>
<proteinExistence type="predicted"/>
<gene>
    <name evidence="2" type="ORF">NDU88_010393</name>
</gene>
<feature type="compositionally biased region" description="Polar residues" evidence="1">
    <location>
        <begin position="1"/>
        <end position="19"/>
    </location>
</feature>
<sequence>TRPSGLQSASGILPPTTSEAHLLRGQRLQNRILGRISGVLHRFVRNNHASMQHLNRRMDMMCQNTGDLALAIRELAGELLAQAEAGR</sequence>
<evidence type="ECO:0000313" key="2">
    <source>
        <dbReference type="EMBL" id="KAJ1132063.1"/>
    </source>
</evidence>
<protein>
    <submittedName>
        <fullName evidence="2">Uncharacterized protein</fullName>
    </submittedName>
</protein>
<accession>A0AAV7PZZ1</accession>
<feature type="region of interest" description="Disordered" evidence="1">
    <location>
        <begin position="1"/>
        <end position="21"/>
    </location>
</feature>
<evidence type="ECO:0000313" key="3">
    <source>
        <dbReference type="Proteomes" id="UP001066276"/>
    </source>
</evidence>
<dbReference type="EMBL" id="JANPWB010000011">
    <property type="protein sequence ID" value="KAJ1132063.1"/>
    <property type="molecule type" value="Genomic_DNA"/>
</dbReference>
<feature type="non-terminal residue" evidence="2">
    <location>
        <position position="87"/>
    </location>
</feature>
<comment type="caution">
    <text evidence="2">The sequence shown here is derived from an EMBL/GenBank/DDBJ whole genome shotgun (WGS) entry which is preliminary data.</text>
</comment>
<reference evidence="2" key="1">
    <citation type="journal article" date="2022" name="bioRxiv">
        <title>Sequencing and chromosome-scale assembly of the giantPleurodeles waltlgenome.</title>
        <authorList>
            <person name="Brown T."/>
            <person name="Elewa A."/>
            <person name="Iarovenko S."/>
            <person name="Subramanian E."/>
            <person name="Araus A.J."/>
            <person name="Petzold A."/>
            <person name="Susuki M."/>
            <person name="Suzuki K.-i.T."/>
            <person name="Hayashi T."/>
            <person name="Toyoda A."/>
            <person name="Oliveira C."/>
            <person name="Osipova E."/>
            <person name="Leigh N.D."/>
            <person name="Simon A."/>
            <person name="Yun M.H."/>
        </authorList>
    </citation>
    <scope>NUCLEOTIDE SEQUENCE</scope>
    <source>
        <strain evidence="2">20211129_DDA</strain>
        <tissue evidence="2">Liver</tissue>
    </source>
</reference>
<dbReference type="Proteomes" id="UP001066276">
    <property type="component" value="Chromosome 7"/>
</dbReference>
<name>A0AAV7PZZ1_PLEWA</name>
<organism evidence="2 3">
    <name type="scientific">Pleurodeles waltl</name>
    <name type="common">Iberian ribbed newt</name>
    <dbReference type="NCBI Taxonomy" id="8319"/>
    <lineage>
        <taxon>Eukaryota</taxon>
        <taxon>Metazoa</taxon>
        <taxon>Chordata</taxon>
        <taxon>Craniata</taxon>
        <taxon>Vertebrata</taxon>
        <taxon>Euteleostomi</taxon>
        <taxon>Amphibia</taxon>
        <taxon>Batrachia</taxon>
        <taxon>Caudata</taxon>
        <taxon>Salamandroidea</taxon>
        <taxon>Salamandridae</taxon>
        <taxon>Pleurodelinae</taxon>
        <taxon>Pleurodeles</taxon>
    </lineage>
</organism>
<keyword evidence="3" id="KW-1185">Reference proteome</keyword>
<evidence type="ECO:0000256" key="1">
    <source>
        <dbReference type="SAM" id="MobiDB-lite"/>
    </source>
</evidence>
<dbReference type="AlphaFoldDB" id="A0AAV7PZZ1"/>